<dbReference type="AlphaFoldDB" id="A0A8H3WV86"/>
<evidence type="ECO:0000313" key="2">
    <source>
        <dbReference type="Proteomes" id="UP000434172"/>
    </source>
</evidence>
<organism evidence="1 2">
    <name type="scientific">Colletotrichum asianum</name>
    <dbReference type="NCBI Taxonomy" id="702518"/>
    <lineage>
        <taxon>Eukaryota</taxon>
        <taxon>Fungi</taxon>
        <taxon>Dikarya</taxon>
        <taxon>Ascomycota</taxon>
        <taxon>Pezizomycotina</taxon>
        <taxon>Sordariomycetes</taxon>
        <taxon>Hypocreomycetidae</taxon>
        <taxon>Glomerellales</taxon>
        <taxon>Glomerellaceae</taxon>
        <taxon>Colletotrichum</taxon>
        <taxon>Colletotrichum gloeosporioides species complex</taxon>
    </lineage>
</organism>
<dbReference type="EMBL" id="WOWK01000002">
    <property type="protein sequence ID" value="KAF0331953.1"/>
    <property type="molecule type" value="Genomic_DNA"/>
</dbReference>
<accession>A0A8H3WV86</accession>
<dbReference type="OrthoDB" id="10317191at2759"/>
<comment type="caution">
    <text evidence="1">The sequence shown here is derived from an EMBL/GenBank/DDBJ whole genome shotgun (WGS) entry which is preliminary data.</text>
</comment>
<protein>
    <submittedName>
        <fullName evidence="1">Uncharacterized protein</fullName>
    </submittedName>
</protein>
<reference evidence="1 2" key="1">
    <citation type="submission" date="2019-12" db="EMBL/GenBank/DDBJ databases">
        <title>A genome sequence resource for the geographically widespread anthracnose pathogen Colletotrichum asianum.</title>
        <authorList>
            <person name="Meng Y."/>
        </authorList>
    </citation>
    <scope>NUCLEOTIDE SEQUENCE [LARGE SCALE GENOMIC DNA]</scope>
    <source>
        <strain evidence="1 2">ICMP 18580</strain>
    </source>
</reference>
<proteinExistence type="predicted"/>
<keyword evidence="2" id="KW-1185">Reference proteome</keyword>
<sequence length="161" mass="17910">MASKAKSTTAKEAAGIRCREFADLLNRAHEDTEFGEDRPITARGGVYAKVTLQDVNEDVVRALGEWVVKPRGYLTLPKRPTSHSATIVFAVTERIWKKLRSESCITFVENIHHISPVTVSWVMDDKGKREEPETLSGISQVDDSGPLDAINIHVNYGEGLY</sequence>
<gene>
    <name evidence="1" type="ORF">GQ607_001073</name>
</gene>
<dbReference type="Proteomes" id="UP000434172">
    <property type="component" value="Unassembled WGS sequence"/>
</dbReference>
<evidence type="ECO:0000313" key="1">
    <source>
        <dbReference type="EMBL" id="KAF0331953.1"/>
    </source>
</evidence>
<name>A0A8H3WV86_9PEZI</name>